<dbReference type="Pfam" id="PF00403">
    <property type="entry name" value="HMA"/>
    <property type="match status" value="1"/>
</dbReference>
<dbReference type="AlphaFoldDB" id="D8T636"/>
<evidence type="ECO:0000256" key="1">
    <source>
        <dbReference type="ARBA" id="ARBA00022723"/>
    </source>
</evidence>
<proteinExistence type="predicted"/>
<evidence type="ECO:0000259" key="2">
    <source>
        <dbReference type="PROSITE" id="PS50846"/>
    </source>
</evidence>
<feature type="non-terminal residue" evidence="3">
    <location>
        <position position="64"/>
    </location>
</feature>
<sequence length="64" mass="7259">FAFQIIELKVALHCPGCQRRVLAALCELRGVEKVDTDMEKQRVVVTGHVDPDSLLRKIAKTKKR</sequence>
<dbReference type="InParanoid" id="D8T636"/>
<name>D8T636_SELML</name>
<dbReference type="Gramene" id="EFJ07838">
    <property type="protein sequence ID" value="EFJ07838"/>
    <property type="gene ID" value="SELMODRAFT_39122"/>
</dbReference>
<feature type="non-terminal residue" evidence="3">
    <location>
        <position position="1"/>
    </location>
</feature>
<evidence type="ECO:0000313" key="4">
    <source>
        <dbReference type="Proteomes" id="UP000001514"/>
    </source>
</evidence>
<dbReference type="SUPFAM" id="SSF55008">
    <property type="entry name" value="HMA, heavy metal-associated domain"/>
    <property type="match status" value="1"/>
</dbReference>
<accession>D8T636</accession>
<dbReference type="OrthoDB" id="689350at2759"/>
<dbReference type="GO" id="GO:0046872">
    <property type="term" value="F:metal ion binding"/>
    <property type="evidence" value="ECO:0007669"/>
    <property type="project" value="UniProtKB-KW"/>
</dbReference>
<dbReference type="PROSITE" id="PS50846">
    <property type="entry name" value="HMA_2"/>
    <property type="match status" value="1"/>
</dbReference>
<feature type="domain" description="HMA" evidence="2">
    <location>
        <begin position="3"/>
        <end position="64"/>
    </location>
</feature>
<dbReference type="Proteomes" id="UP000001514">
    <property type="component" value="Unassembled WGS sequence"/>
</dbReference>
<evidence type="ECO:0000313" key="3">
    <source>
        <dbReference type="EMBL" id="EFJ07838.1"/>
    </source>
</evidence>
<dbReference type="STRING" id="88036.D8T636"/>
<organism evidence="4">
    <name type="scientific">Selaginella moellendorffii</name>
    <name type="common">Spikemoss</name>
    <dbReference type="NCBI Taxonomy" id="88036"/>
    <lineage>
        <taxon>Eukaryota</taxon>
        <taxon>Viridiplantae</taxon>
        <taxon>Streptophyta</taxon>
        <taxon>Embryophyta</taxon>
        <taxon>Tracheophyta</taxon>
        <taxon>Lycopodiopsida</taxon>
        <taxon>Selaginellales</taxon>
        <taxon>Selaginellaceae</taxon>
        <taxon>Selaginella</taxon>
    </lineage>
</organism>
<dbReference type="EMBL" id="GL377679">
    <property type="protein sequence ID" value="EFJ07838.1"/>
    <property type="molecule type" value="Genomic_DNA"/>
</dbReference>
<dbReference type="InterPro" id="IPR006121">
    <property type="entry name" value="HMA_dom"/>
</dbReference>
<keyword evidence="1" id="KW-0479">Metal-binding</keyword>
<keyword evidence="4" id="KW-1185">Reference proteome</keyword>
<dbReference type="PANTHER" id="PTHR22814">
    <property type="entry name" value="COPPER TRANSPORT PROTEIN ATOX1-RELATED"/>
    <property type="match status" value="1"/>
</dbReference>
<dbReference type="HOGENOM" id="CLU_134973_3_2_1"/>
<dbReference type="Gene3D" id="3.30.70.100">
    <property type="match status" value="1"/>
</dbReference>
<dbReference type="eggNOG" id="KOG1603">
    <property type="taxonomic scope" value="Eukaryota"/>
</dbReference>
<dbReference type="PANTHER" id="PTHR22814:SF369">
    <property type="match status" value="1"/>
</dbReference>
<protein>
    <recommendedName>
        <fullName evidence="2">HMA domain-containing protein</fullName>
    </recommendedName>
</protein>
<reference evidence="3 4" key="1">
    <citation type="journal article" date="2011" name="Science">
        <title>The Selaginella genome identifies genetic changes associated with the evolution of vascular plants.</title>
        <authorList>
            <person name="Banks J.A."/>
            <person name="Nishiyama T."/>
            <person name="Hasebe M."/>
            <person name="Bowman J.L."/>
            <person name="Gribskov M."/>
            <person name="dePamphilis C."/>
            <person name="Albert V.A."/>
            <person name="Aono N."/>
            <person name="Aoyama T."/>
            <person name="Ambrose B.A."/>
            <person name="Ashton N.W."/>
            <person name="Axtell M.J."/>
            <person name="Barker E."/>
            <person name="Barker M.S."/>
            <person name="Bennetzen J.L."/>
            <person name="Bonawitz N.D."/>
            <person name="Chapple C."/>
            <person name="Cheng C."/>
            <person name="Correa L.G."/>
            <person name="Dacre M."/>
            <person name="DeBarry J."/>
            <person name="Dreyer I."/>
            <person name="Elias M."/>
            <person name="Engstrom E.M."/>
            <person name="Estelle M."/>
            <person name="Feng L."/>
            <person name="Finet C."/>
            <person name="Floyd S.K."/>
            <person name="Frommer W.B."/>
            <person name="Fujita T."/>
            <person name="Gramzow L."/>
            <person name="Gutensohn M."/>
            <person name="Harholt J."/>
            <person name="Hattori M."/>
            <person name="Heyl A."/>
            <person name="Hirai T."/>
            <person name="Hiwatashi Y."/>
            <person name="Ishikawa M."/>
            <person name="Iwata M."/>
            <person name="Karol K.G."/>
            <person name="Koehler B."/>
            <person name="Kolukisaoglu U."/>
            <person name="Kubo M."/>
            <person name="Kurata T."/>
            <person name="Lalonde S."/>
            <person name="Li K."/>
            <person name="Li Y."/>
            <person name="Litt A."/>
            <person name="Lyons E."/>
            <person name="Manning G."/>
            <person name="Maruyama T."/>
            <person name="Michael T.P."/>
            <person name="Mikami K."/>
            <person name="Miyazaki S."/>
            <person name="Morinaga S."/>
            <person name="Murata T."/>
            <person name="Mueller-Roeber B."/>
            <person name="Nelson D.R."/>
            <person name="Obara M."/>
            <person name="Oguri Y."/>
            <person name="Olmstead R.G."/>
            <person name="Onodera N."/>
            <person name="Petersen B.L."/>
            <person name="Pils B."/>
            <person name="Prigge M."/>
            <person name="Rensing S.A."/>
            <person name="Riano-Pachon D.M."/>
            <person name="Roberts A.W."/>
            <person name="Sato Y."/>
            <person name="Scheller H.V."/>
            <person name="Schulz B."/>
            <person name="Schulz C."/>
            <person name="Shakirov E.V."/>
            <person name="Shibagaki N."/>
            <person name="Shinohara N."/>
            <person name="Shippen D.E."/>
            <person name="Soerensen I."/>
            <person name="Sotooka R."/>
            <person name="Sugimoto N."/>
            <person name="Sugita M."/>
            <person name="Sumikawa N."/>
            <person name="Tanurdzic M."/>
            <person name="Theissen G."/>
            <person name="Ulvskov P."/>
            <person name="Wakazuki S."/>
            <person name="Weng J.K."/>
            <person name="Willats W.W."/>
            <person name="Wipf D."/>
            <person name="Wolf P.G."/>
            <person name="Yang L."/>
            <person name="Zimmer A.D."/>
            <person name="Zhu Q."/>
            <person name="Mitros T."/>
            <person name="Hellsten U."/>
            <person name="Loque D."/>
            <person name="Otillar R."/>
            <person name="Salamov A."/>
            <person name="Schmutz J."/>
            <person name="Shapiro H."/>
            <person name="Lindquist E."/>
            <person name="Lucas S."/>
            <person name="Rokhsar D."/>
            <person name="Grigoriev I.V."/>
        </authorList>
    </citation>
    <scope>NUCLEOTIDE SEQUENCE [LARGE SCALE GENOMIC DNA]</scope>
</reference>
<dbReference type="InterPro" id="IPR036163">
    <property type="entry name" value="HMA_dom_sf"/>
</dbReference>
<gene>
    <name evidence="3" type="ORF">SELMODRAFT_39122</name>
</gene>
<dbReference type="CDD" id="cd00371">
    <property type="entry name" value="HMA"/>
    <property type="match status" value="1"/>
</dbReference>
<dbReference type="KEGG" id="smo:SELMODRAFT_39122"/>